<evidence type="ECO:0000256" key="5">
    <source>
        <dbReference type="ARBA" id="ARBA00023098"/>
    </source>
</evidence>
<gene>
    <name evidence="9" type="ORF">VTK73DRAFT_9701</name>
</gene>
<reference evidence="9 10" key="1">
    <citation type="journal article" date="2024" name="Commun. Biol.">
        <title>Comparative genomic analysis of thermophilic fungi reveals convergent evolutionary adaptations and gene losses.</title>
        <authorList>
            <person name="Steindorff A.S."/>
            <person name="Aguilar-Pontes M.V."/>
            <person name="Robinson A.J."/>
            <person name="Andreopoulos B."/>
            <person name="LaButti K."/>
            <person name="Kuo A."/>
            <person name="Mondo S."/>
            <person name="Riley R."/>
            <person name="Otillar R."/>
            <person name="Haridas S."/>
            <person name="Lipzen A."/>
            <person name="Grimwood J."/>
            <person name="Schmutz J."/>
            <person name="Clum A."/>
            <person name="Reid I.D."/>
            <person name="Moisan M.C."/>
            <person name="Butler G."/>
            <person name="Nguyen T.T.M."/>
            <person name="Dewar K."/>
            <person name="Conant G."/>
            <person name="Drula E."/>
            <person name="Henrissat B."/>
            <person name="Hansel C."/>
            <person name="Singer S."/>
            <person name="Hutchinson M.I."/>
            <person name="de Vries R.P."/>
            <person name="Natvig D.O."/>
            <person name="Powell A.J."/>
            <person name="Tsang A."/>
            <person name="Grigoriev I.V."/>
        </authorList>
    </citation>
    <scope>NUCLEOTIDE SEQUENCE [LARGE SCALE GENOMIC DNA]</scope>
    <source>
        <strain evidence="9 10">ATCC 24622</strain>
    </source>
</reference>
<keyword evidence="8" id="KW-0472">Membrane</keyword>
<dbReference type="InterPro" id="IPR051593">
    <property type="entry name" value="Ergosterol_Biosynth_ERG27"/>
</dbReference>
<keyword evidence="8" id="KW-1133">Transmembrane helix</keyword>
<accession>A0ABR3W0T1</accession>
<keyword evidence="3" id="KW-0752">Steroid biosynthesis</keyword>
<proteinExistence type="inferred from homology"/>
<evidence type="ECO:0000256" key="6">
    <source>
        <dbReference type="ARBA" id="ARBA00023593"/>
    </source>
</evidence>
<dbReference type="PANTHER" id="PTHR43647:SF1">
    <property type="entry name" value="3-KETO-STEROID REDUCTASE ERG27"/>
    <property type="match status" value="1"/>
</dbReference>
<dbReference type="InterPro" id="IPR036291">
    <property type="entry name" value="NAD(P)-bd_dom_sf"/>
</dbReference>
<dbReference type="Proteomes" id="UP001586593">
    <property type="component" value="Unassembled WGS sequence"/>
</dbReference>
<evidence type="ECO:0000313" key="10">
    <source>
        <dbReference type="Proteomes" id="UP001586593"/>
    </source>
</evidence>
<sequence length="474" mass="52625">MTKAPWDSVPVHETFFVLVTGANSGIGFGICQRLVDEFLISRSLTSHLVLIPTARSAKKSQDAVDGIRRHCRRAAETSQSLRSRSGPHYDPRDTTRRVHVVSVQLDLCNFASIRDASNQLVAGTFDSPCDDGWFESLAGVTIPRLDAVIFNAGVGGWYGLDWWPLLKNFFTDGIVQATTWPKFKGAVAGLTVNPWPDAKGAADPSQTTPVLGEVFCANVFGHYILGHELLPLLCRPKDSPVPPGRIVWESSIEPRRDDFSLSDFQGIKTRMAYESSKRLTDILALTSDLPAVRPHSSAYFDVGGRAPQTPPKLYLAHPGVVVTSLFPLNAFLFFWYRLALYLARLLGSPWHVNTAYKGALAPVWVALHDAATLDAAAGGSAQRIKWGSCCDRWGCEDVKKTEVEGWGWEGKLEDRAALDQDLATGVLRKLQGRRDGAKDLTREQLEEFEAEGAECWREMERLRKEWWTDRIGSK</sequence>
<keyword evidence="2" id="KW-0521">NADP</keyword>
<keyword evidence="4" id="KW-0560">Oxidoreductase</keyword>
<evidence type="ECO:0000256" key="1">
    <source>
        <dbReference type="ARBA" id="ARBA00022516"/>
    </source>
</evidence>
<dbReference type="SUPFAM" id="SSF51735">
    <property type="entry name" value="NAD(P)-binding Rossmann-fold domains"/>
    <property type="match status" value="1"/>
</dbReference>
<evidence type="ECO:0000256" key="4">
    <source>
        <dbReference type="ARBA" id="ARBA00023002"/>
    </source>
</evidence>
<dbReference type="Gene3D" id="3.40.50.720">
    <property type="entry name" value="NAD(P)-binding Rossmann-like Domain"/>
    <property type="match status" value="1"/>
</dbReference>
<name>A0ABR3W0T1_9PEZI</name>
<feature type="transmembrane region" description="Helical" evidence="8">
    <location>
        <begin position="314"/>
        <end position="336"/>
    </location>
</feature>
<evidence type="ECO:0008006" key="11">
    <source>
        <dbReference type="Google" id="ProtNLM"/>
    </source>
</evidence>
<dbReference type="EMBL" id="JAZHXJ010000838">
    <property type="protein sequence ID" value="KAL1850218.1"/>
    <property type="molecule type" value="Genomic_DNA"/>
</dbReference>
<keyword evidence="5" id="KW-0443">Lipid metabolism</keyword>
<evidence type="ECO:0000256" key="8">
    <source>
        <dbReference type="SAM" id="Phobius"/>
    </source>
</evidence>
<evidence type="ECO:0000256" key="7">
    <source>
        <dbReference type="SAM" id="MobiDB-lite"/>
    </source>
</evidence>
<comment type="similarity">
    <text evidence="6">Belongs to the short-chain dehydrogenases/reductases (SDR) family. ERG27 subfamily.</text>
</comment>
<keyword evidence="1" id="KW-0444">Lipid biosynthesis</keyword>
<dbReference type="PANTHER" id="PTHR43647">
    <property type="entry name" value="DEHYDROGENASE"/>
    <property type="match status" value="1"/>
</dbReference>
<comment type="caution">
    <text evidence="9">The sequence shown here is derived from an EMBL/GenBank/DDBJ whole genome shotgun (WGS) entry which is preliminary data.</text>
</comment>
<evidence type="ECO:0000256" key="3">
    <source>
        <dbReference type="ARBA" id="ARBA00022955"/>
    </source>
</evidence>
<protein>
    <recommendedName>
        <fullName evidence="11">3-keto-steroid reductase</fullName>
    </recommendedName>
</protein>
<evidence type="ECO:0000256" key="2">
    <source>
        <dbReference type="ARBA" id="ARBA00022857"/>
    </source>
</evidence>
<keyword evidence="10" id="KW-1185">Reference proteome</keyword>
<evidence type="ECO:0000313" key="9">
    <source>
        <dbReference type="EMBL" id="KAL1850218.1"/>
    </source>
</evidence>
<feature type="region of interest" description="Disordered" evidence="7">
    <location>
        <begin position="74"/>
        <end position="93"/>
    </location>
</feature>
<organism evidence="9 10">
    <name type="scientific">Phialemonium thermophilum</name>
    <dbReference type="NCBI Taxonomy" id="223376"/>
    <lineage>
        <taxon>Eukaryota</taxon>
        <taxon>Fungi</taxon>
        <taxon>Dikarya</taxon>
        <taxon>Ascomycota</taxon>
        <taxon>Pezizomycotina</taxon>
        <taxon>Sordariomycetes</taxon>
        <taxon>Sordariomycetidae</taxon>
        <taxon>Cephalothecales</taxon>
        <taxon>Cephalothecaceae</taxon>
        <taxon>Phialemonium</taxon>
    </lineage>
</organism>
<keyword evidence="8" id="KW-0812">Transmembrane</keyword>